<dbReference type="InterPro" id="IPR005202">
    <property type="entry name" value="TF_GRAS"/>
</dbReference>
<proteinExistence type="predicted"/>
<name>A0ABQ8E6D2_BRANA</name>
<evidence type="ECO:0000256" key="1">
    <source>
        <dbReference type="ARBA" id="ARBA00023015"/>
    </source>
</evidence>
<accession>A0ABQ8E6D2</accession>
<gene>
    <name evidence="3" type="ORF">HID58_013318</name>
</gene>
<dbReference type="EMBL" id="JAGKQM010000003">
    <property type="protein sequence ID" value="KAH0936201.1"/>
    <property type="molecule type" value="Genomic_DNA"/>
</dbReference>
<evidence type="ECO:0000313" key="4">
    <source>
        <dbReference type="Proteomes" id="UP000824890"/>
    </source>
</evidence>
<evidence type="ECO:0000256" key="2">
    <source>
        <dbReference type="ARBA" id="ARBA00023163"/>
    </source>
</evidence>
<organism evidence="3 4">
    <name type="scientific">Brassica napus</name>
    <name type="common">Rape</name>
    <dbReference type="NCBI Taxonomy" id="3708"/>
    <lineage>
        <taxon>Eukaryota</taxon>
        <taxon>Viridiplantae</taxon>
        <taxon>Streptophyta</taxon>
        <taxon>Embryophyta</taxon>
        <taxon>Tracheophyta</taxon>
        <taxon>Spermatophyta</taxon>
        <taxon>Magnoliopsida</taxon>
        <taxon>eudicotyledons</taxon>
        <taxon>Gunneridae</taxon>
        <taxon>Pentapetalae</taxon>
        <taxon>rosids</taxon>
        <taxon>malvids</taxon>
        <taxon>Brassicales</taxon>
        <taxon>Brassicaceae</taxon>
        <taxon>Brassiceae</taxon>
        <taxon>Brassica</taxon>
    </lineage>
</organism>
<dbReference type="Pfam" id="PF03514">
    <property type="entry name" value="GRAS"/>
    <property type="match status" value="1"/>
</dbReference>
<evidence type="ECO:0000313" key="3">
    <source>
        <dbReference type="EMBL" id="KAH0936201.1"/>
    </source>
</evidence>
<keyword evidence="4" id="KW-1185">Reference proteome</keyword>
<keyword evidence="1" id="KW-0805">Transcription regulation</keyword>
<sequence>MKFFFQIEFVLMKTFEMLSFKPIRFVDGERSVVLISPAIIRSLNGIAEFVNNLGIVSPNVVVFVVREGCTDTAGSCSFQREFVSAFEFYTMVMESLDAAAAPPGDLVKKIVEAFVAAGMRPVQLSQFADFQAECLLEKAQVGGFHVAKREGELVLCWHWRALGGDGLSRQLPVRNMRLLDVEEGFPITHTYEDLSRLYLGYEMSKVSVADISPDEEDIMALPVQAFVYLKRAMDFHGNDEDN</sequence>
<reference evidence="3 4" key="1">
    <citation type="submission" date="2021-05" db="EMBL/GenBank/DDBJ databases">
        <title>Genome Assembly of Synthetic Allotetraploid Brassica napus Reveals Homoeologous Exchanges between Subgenomes.</title>
        <authorList>
            <person name="Davis J.T."/>
        </authorList>
    </citation>
    <scope>NUCLEOTIDE SEQUENCE [LARGE SCALE GENOMIC DNA]</scope>
    <source>
        <strain evidence="4">cv. Da-Ae</strain>
        <tissue evidence="3">Seedling</tissue>
    </source>
</reference>
<dbReference type="Proteomes" id="UP000824890">
    <property type="component" value="Unassembled WGS sequence"/>
</dbReference>
<keyword evidence="2" id="KW-0804">Transcription</keyword>
<protein>
    <submittedName>
        <fullName evidence="3">Uncharacterized protein</fullName>
    </submittedName>
</protein>
<comment type="caution">
    <text evidence="3">The sequence shown here is derived from an EMBL/GenBank/DDBJ whole genome shotgun (WGS) entry which is preliminary data.</text>
</comment>